<organism evidence="4 5">
    <name type="scientific">Ceratodon purpureus</name>
    <name type="common">Fire moss</name>
    <name type="synonym">Dicranum purpureum</name>
    <dbReference type="NCBI Taxonomy" id="3225"/>
    <lineage>
        <taxon>Eukaryota</taxon>
        <taxon>Viridiplantae</taxon>
        <taxon>Streptophyta</taxon>
        <taxon>Embryophyta</taxon>
        <taxon>Bryophyta</taxon>
        <taxon>Bryophytina</taxon>
        <taxon>Bryopsida</taxon>
        <taxon>Dicranidae</taxon>
        <taxon>Pseudoditrichales</taxon>
        <taxon>Ditrichaceae</taxon>
        <taxon>Ceratodon</taxon>
    </lineage>
</organism>
<feature type="compositionally biased region" description="Basic and acidic residues" evidence="1">
    <location>
        <begin position="162"/>
        <end position="171"/>
    </location>
</feature>
<keyword evidence="5" id="KW-1185">Reference proteome</keyword>
<dbReference type="InterPro" id="IPR044822">
    <property type="entry name" value="Myb_DNA-bind_4"/>
</dbReference>
<comment type="caution">
    <text evidence="4">The sequence shown here is derived from an EMBL/GenBank/DDBJ whole genome shotgun (WGS) entry which is preliminary data.</text>
</comment>
<reference evidence="4" key="1">
    <citation type="submission" date="2020-06" db="EMBL/GenBank/DDBJ databases">
        <title>WGS assembly of Ceratodon purpureus strain R40.</title>
        <authorList>
            <person name="Carey S.B."/>
            <person name="Jenkins J."/>
            <person name="Shu S."/>
            <person name="Lovell J.T."/>
            <person name="Sreedasyam A."/>
            <person name="Maumus F."/>
            <person name="Tiley G.P."/>
            <person name="Fernandez-Pozo N."/>
            <person name="Barry K."/>
            <person name="Chen C."/>
            <person name="Wang M."/>
            <person name="Lipzen A."/>
            <person name="Daum C."/>
            <person name="Saski C.A."/>
            <person name="Payton A.C."/>
            <person name="Mcbreen J.C."/>
            <person name="Conrad R.E."/>
            <person name="Kollar L.M."/>
            <person name="Olsson S."/>
            <person name="Huttunen S."/>
            <person name="Landis J.B."/>
            <person name="Wickett N.J."/>
            <person name="Johnson M.G."/>
            <person name="Rensing S.A."/>
            <person name="Grimwood J."/>
            <person name="Schmutz J."/>
            <person name="Mcdaniel S.F."/>
        </authorList>
    </citation>
    <scope>NUCLEOTIDE SEQUENCE</scope>
    <source>
        <strain evidence="4">R40</strain>
    </source>
</reference>
<dbReference type="Pfam" id="PF13837">
    <property type="entry name" value="Myb_DNA-bind_4"/>
    <property type="match status" value="1"/>
</dbReference>
<feature type="transmembrane region" description="Helical" evidence="2">
    <location>
        <begin position="48"/>
        <end position="66"/>
    </location>
</feature>
<evidence type="ECO:0000259" key="3">
    <source>
        <dbReference type="PROSITE" id="PS50090"/>
    </source>
</evidence>
<feature type="compositionally biased region" description="Polar residues" evidence="1">
    <location>
        <begin position="286"/>
        <end position="297"/>
    </location>
</feature>
<feature type="region of interest" description="Disordered" evidence="1">
    <location>
        <begin position="281"/>
        <end position="315"/>
    </location>
</feature>
<proteinExistence type="predicted"/>
<evidence type="ECO:0000256" key="2">
    <source>
        <dbReference type="SAM" id="Phobius"/>
    </source>
</evidence>
<name>A0A8T0J0N8_CERPU</name>
<keyword evidence="2" id="KW-0472">Membrane</keyword>
<gene>
    <name evidence="4" type="ORF">KC19_2G251000</name>
</gene>
<dbReference type="InterPro" id="IPR001005">
    <property type="entry name" value="SANT/Myb"/>
</dbReference>
<feature type="domain" description="Myb-like" evidence="3">
    <location>
        <begin position="315"/>
        <end position="386"/>
    </location>
</feature>
<feature type="region of interest" description="Disordered" evidence="1">
    <location>
        <begin position="108"/>
        <end position="211"/>
    </location>
</feature>
<feature type="compositionally biased region" description="Basic and acidic residues" evidence="1">
    <location>
        <begin position="184"/>
        <end position="199"/>
    </location>
</feature>
<evidence type="ECO:0000256" key="1">
    <source>
        <dbReference type="SAM" id="MobiDB-lite"/>
    </source>
</evidence>
<dbReference type="PANTHER" id="PTHR33492:SF11">
    <property type="entry name" value="OS04G0670900 PROTEIN"/>
    <property type="match status" value="1"/>
</dbReference>
<dbReference type="PROSITE" id="PS50090">
    <property type="entry name" value="MYB_LIKE"/>
    <property type="match status" value="1"/>
</dbReference>
<dbReference type="EMBL" id="CM026422">
    <property type="protein sequence ID" value="KAG0588548.1"/>
    <property type="molecule type" value="Genomic_DNA"/>
</dbReference>
<accession>A0A8T0J0N8</accession>
<keyword evidence="2" id="KW-0812">Transmembrane</keyword>
<dbReference type="PANTHER" id="PTHR33492">
    <property type="entry name" value="OSJNBA0043A12.37 PROTEIN-RELATED"/>
    <property type="match status" value="1"/>
</dbReference>
<dbReference type="AlphaFoldDB" id="A0A8T0J0N8"/>
<protein>
    <recommendedName>
        <fullName evidence="3">Myb-like domain-containing protein</fullName>
    </recommendedName>
</protein>
<dbReference type="Gene3D" id="1.10.10.60">
    <property type="entry name" value="Homeodomain-like"/>
    <property type="match status" value="1"/>
</dbReference>
<dbReference type="Proteomes" id="UP000822688">
    <property type="component" value="Chromosome 2"/>
</dbReference>
<sequence>MNHETNTHTHTHTQRQTHHTHSFTHFQHILFLPSSISISTHCALKGHLFCNTIIAIIAIAIAIAMGDHELKALLEAVTKLQPLLADPSHFSQLTLLREQVDRITALAGAQAAPNAQPPGDPQGEGAASLAGVRPSSNHRQTGEPFEGGTPSARVHPPFGSRLKGEKFEGEPPSRGAQPATNARPTEEYRARSTKGHGDHMAPQPAPEVRFTGYCGEPPTSTESPAMPSRLPWEQVERIASLVGQHSISNSRTSWDHIERVSFMAGAQPASSTRVAMDMNAGEKGVTPTSDKQTSKTQGGDEDCSEYGPPQDSLKERTYKTGKWTPAETLTLVHLRRGHFIKYPSAPHRRNVKASAAERWAEVEDEMFKRNIMRSKSQCQEKWEQLASDFRKVYDHQRNHVPLGEPGYFQMNSAERKERMLRFPKAQLDEAVYNALCEWYSRSSNATDPGDVPNDTSFDINATTPSGGNRGNIPATEPPAVEEFRPTHEDGIGDSSSPNLTKRRRLTTKASEGAFSAIENPQKESLNAKESLNMNSLLVGQDREDARHRLMLEMDAKKHREMLELKARIHQDKIIIEKERLQRSAALGQGYIAAMLSIADALKVIGESLKKD</sequence>
<evidence type="ECO:0000313" key="4">
    <source>
        <dbReference type="EMBL" id="KAG0588548.1"/>
    </source>
</evidence>
<evidence type="ECO:0000313" key="5">
    <source>
        <dbReference type="Proteomes" id="UP000822688"/>
    </source>
</evidence>
<keyword evidence="2" id="KW-1133">Transmembrane helix</keyword>